<dbReference type="HOGENOM" id="CLU_2272442_0_0_9"/>
<dbReference type="AlphaFoldDB" id="B1IK68"/>
<accession>B1IK68</accession>
<dbReference type="RefSeq" id="WP_003404440.1">
    <property type="nucleotide sequence ID" value="NC_010516.1"/>
</dbReference>
<reference evidence="1 2" key="1">
    <citation type="journal article" date="2007" name="PLoS ONE">
        <title>Analysis of the neurotoxin complex genes in Clostridium botulinum A1-A4 and B1 strains: BoNT/A3, /Ba4 and /B1 clusters are located within plasmids.</title>
        <authorList>
            <person name="Smith T.J."/>
            <person name="Hill K.K."/>
            <person name="Foley B.T."/>
            <person name="Detter J.C."/>
            <person name="Munk A.C."/>
            <person name="Bruce D.C."/>
            <person name="Doggett N.A."/>
            <person name="Smith L.A."/>
            <person name="Marks J.D."/>
            <person name="Xie G."/>
            <person name="Brettin T.S."/>
        </authorList>
    </citation>
    <scope>NUCLEOTIDE SEQUENCE [LARGE SCALE GENOMIC DNA]</scope>
    <source>
        <strain evidence="2">Okra / Type B1</strain>
    </source>
</reference>
<proteinExistence type="predicted"/>
<evidence type="ECO:0000313" key="2">
    <source>
        <dbReference type="Proteomes" id="UP000008541"/>
    </source>
</evidence>
<dbReference type="KEGG" id="cbb:CLD_3203"/>
<organism evidence="1 2">
    <name type="scientific">Clostridium botulinum (strain Okra / Type B1)</name>
    <dbReference type="NCBI Taxonomy" id="498213"/>
    <lineage>
        <taxon>Bacteria</taxon>
        <taxon>Bacillati</taxon>
        <taxon>Bacillota</taxon>
        <taxon>Clostridia</taxon>
        <taxon>Eubacteriales</taxon>
        <taxon>Clostridiaceae</taxon>
        <taxon>Clostridium</taxon>
    </lineage>
</organism>
<dbReference type="Proteomes" id="UP000008541">
    <property type="component" value="Chromosome"/>
</dbReference>
<gene>
    <name evidence="1" type="ordered locus">CLD_3203</name>
</gene>
<evidence type="ECO:0000313" key="1">
    <source>
        <dbReference type="EMBL" id="ACA45724.1"/>
    </source>
</evidence>
<name>B1IK68_CLOBK</name>
<protein>
    <submittedName>
        <fullName evidence="1">Uncharacterized protein</fullName>
    </submittedName>
</protein>
<dbReference type="EMBL" id="CP000939">
    <property type="protein sequence ID" value="ACA45724.1"/>
    <property type="molecule type" value="Genomic_DNA"/>
</dbReference>
<sequence length="102" mass="11832">MGLSTERYSLWKVALGAIVFEYKDLINKYLEKGFKIKLVIITKCGSKDNYWNRIKMYVMRSVSATMFTSEGALAFNSVIGIYVTNHIKLEKLFTNTRRHITI</sequence>